<dbReference type="Pfam" id="PF25534">
    <property type="entry name" value="DUF7918"/>
    <property type="match status" value="1"/>
</dbReference>
<dbReference type="OrthoDB" id="3364132at2759"/>
<evidence type="ECO:0000313" key="3">
    <source>
        <dbReference type="Proteomes" id="UP000092154"/>
    </source>
</evidence>
<feature type="domain" description="DUF7918" evidence="1">
    <location>
        <begin position="16"/>
        <end position="214"/>
    </location>
</feature>
<dbReference type="AlphaFoldDB" id="A0A1B7NCX8"/>
<dbReference type="InterPro" id="IPR057678">
    <property type="entry name" value="DUF7918"/>
</dbReference>
<dbReference type="EMBL" id="KV448151">
    <property type="protein sequence ID" value="OAX42727.1"/>
    <property type="molecule type" value="Genomic_DNA"/>
</dbReference>
<dbReference type="PANTHER" id="PTHR36223:SF1">
    <property type="entry name" value="TRANSCRIPTION ELONGATION FACTOR EAF N-TERMINAL DOMAIN-CONTAINING PROTEIN"/>
    <property type="match status" value="1"/>
</dbReference>
<name>A0A1B7NCX8_9AGAM</name>
<gene>
    <name evidence="2" type="ORF">K503DRAFT_309880</name>
</gene>
<protein>
    <recommendedName>
        <fullName evidence="1">DUF7918 domain-containing protein</fullName>
    </recommendedName>
</protein>
<evidence type="ECO:0000313" key="2">
    <source>
        <dbReference type="EMBL" id="OAX42727.1"/>
    </source>
</evidence>
<accession>A0A1B7NCX8</accession>
<dbReference type="PANTHER" id="PTHR36223">
    <property type="entry name" value="BETA-LACTAMASE-TYPE TRANSPEPTIDASE FOLD DOMAIN CONTAINING PROTEIN"/>
    <property type="match status" value="1"/>
</dbReference>
<keyword evidence="3" id="KW-1185">Reference proteome</keyword>
<dbReference type="STRING" id="1314800.A0A1B7NCX8"/>
<evidence type="ECO:0000259" key="1">
    <source>
        <dbReference type="Pfam" id="PF25534"/>
    </source>
</evidence>
<organism evidence="2 3">
    <name type="scientific">Rhizopogon vinicolor AM-OR11-026</name>
    <dbReference type="NCBI Taxonomy" id="1314800"/>
    <lineage>
        <taxon>Eukaryota</taxon>
        <taxon>Fungi</taxon>
        <taxon>Dikarya</taxon>
        <taxon>Basidiomycota</taxon>
        <taxon>Agaricomycotina</taxon>
        <taxon>Agaricomycetes</taxon>
        <taxon>Agaricomycetidae</taxon>
        <taxon>Boletales</taxon>
        <taxon>Suillineae</taxon>
        <taxon>Rhizopogonaceae</taxon>
        <taxon>Rhizopogon</taxon>
    </lineage>
</organism>
<sequence>MNSTLNMLKYQEYTAWVSVGGQPLETYCVETFPATNEVTCWIASEAGKEFSLHCRDTSAIRLHNLAVYMNIDGQNCGGVVLRNTAESYPNMNDTINMSDVPVSDTTVKQFVFSTVRLTDEDDFADTSSTGLGQIQLELRKVVLGNAILPRAYHFQTEHKVHERSKKAVTHCVGLGKEIVTTRPLFETRFTSQSIAKFTFKYRDPNLLKANGVIQVPAPLKRKASQEIIDLTAHDVKGEGNRFNSLVRGERNSHSIKTGNKNKKVKQEQKASSGLIEVIDLT</sequence>
<reference evidence="2 3" key="1">
    <citation type="submission" date="2016-06" db="EMBL/GenBank/DDBJ databases">
        <title>Comparative genomics of the ectomycorrhizal sister species Rhizopogon vinicolor and Rhizopogon vesiculosus (Basidiomycota: Boletales) reveals a divergence of the mating type B locus.</title>
        <authorList>
            <consortium name="DOE Joint Genome Institute"/>
            <person name="Mujic A.B."/>
            <person name="Kuo A."/>
            <person name="Tritt A."/>
            <person name="Lipzen A."/>
            <person name="Chen C."/>
            <person name="Johnson J."/>
            <person name="Sharma A."/>
            <person name="Barry K."/>
            <person name="Grigoriev I.V."/>
            <person name="Spatafora J.W."/>
        </authorList>
    </citation>
    <scope>NUCLEOTIDE SEQUENCE [LARGE SCALE GENOMIC DNA]</scope>
    <source>
        <strain evidence="2 3">AM-OR11-026</strain>
    </source>
</reference>
<proteinExistence type="predicted"/>
<dbReference type="InParanoid" id="A0A1B7NCX8"/>
<dbReference type="Proteomes" id="UP000092154">
    <property type="component" value="Unassembled WGS sequence"/>
</dbReference>